<name>C5LQT2_PERM5</name>
<keyword evidence="2 4" id="KW-0103">Bromodomain</keyword>
<evidence type="ECO:0000256" key="1">
    <source>
        <dbReference type="ARBA" id="ARBA00022679"/>
    </source>
</evidence>
<dbReference type="Proteomes" id="UP000007800">
    <property type="component" value="Unassembled WGS sequence"/>
</dbReference>
<dbReference type="AlphaFoldDB" id="C5LQT2"/>
<dbReference type="PANTHER" id="PTHR45750">
    <property type="entry name" value="GH11602P"/>
    <property type="match status" value="1"/>
</dbReference>
<evidence type="ECO:0000256" key="5">
    <source>
        <dbReference type="SAM" id="MobiDB-lite"/>
    </source>
</evidence>
<keyword evidence="3" id="KW-0012">Acyltransferase</keyword>
<dbReference type="CDD" id="cd04369">
    <property type="entry name" value="Bromodomain"/>
    <property type="match status" value="1"/>
</dbReference>
<dbReference type="InParanoid" id="C5LQT2"/>
<feature type="region of interest" description="Disordered" evidence="5">
    <location>
        <begin position="254"/>
        <end position="273"/>
    </location>
</feature>
<gene>
    <name evidence="7" type="ORF">Pmar_PMAR002884</name>
</gene>
<dbReference type="GeneID" id="9044007"/>
<evidence type="ECO:0000259" key="6">
    <source>
        <dbReference type="PROSITE" id="PS50014"/>
    </source>
</evidence>
<dbReference type="RefSeq" id="XP_002768099.1">
    <property type="nucleotide sequence ID" value="XM_002768053.1"/>
</dbReference>
<feature type="region of interest" description="Disordered" evidence="5">
    <location>
        <begin position="91"/>
        <end position="138"/>
    </location>
</feature>
<dbReference type="EMBL" id="GG684654">
    <property type="protein sequence ID" value="EER00817.1"/>
    <property type="molecule type" value="Genomic_DNA"/>
</dbReference>
<feature type="domain" description="Bromo" evidence="6">
    <location>
        <begin position="156"/>
        <end position="225"/>
    </location>
</feature>
<feature type="compositionally biased region" description="Low complexity" evidence="5">
    <location>
        <begin position="93"/>
        <end position="113"/>
    </location>
</feature>
<accession>C5LQT2</accession>
<sequence length="273" mass="30435">MATSKVCGMSDASTETGADFNPSFDRHSTSAGHCLLSDFEVDFISGLICDTGYSLVEDSMTTTAPIRKKTRTSSASKVDLNLIIPSCQRRSCTTTSKSEATPSSSSGSRSTSTPEKTSRRGRKKTAAVGGGAPRASGMPEFERNEYRRLVQHMVRMNKELAAPFMKPVPKWVPGYYEVITIPVDISMILNRLDSWFYASRADFEADMRQMFVNAYTFNQPGSLEYEYALELHSIFNTMMSTALDKVLQHLAEEHEKEVRSTTSSGRKRKRRST</sequence>
<dbReference type="InterPro" id="IPR018359">
    <property type="entry name" value="Bromodomain_CS"/>
</dbReference>
<evidence type="ECO:0000256" key="2">
    <source>
        <dbReference type="ARBA" id="ARBA00023117"/>
    </source>
</evidence>
<dbReference type="GO" id="GO:0000123">
    <property type="term" value="C:histone acetyltransferase complex"/>
    <property type="evidence" value="ECO:0007669"/>
    <property type="project" value="TreeGrafter"/>
</dbReference>
<dbReference type="InterPro" id="IPR036427">
    <property type="entry name" value="Bromodomain-like_sf"/>
</dbReference>
<dbReference type="Pfam" id="PF00439">
    <property type="entry name" value="Bromodomain"/>
    <property type="match status" value="1"/>
</dbReference>
<dbReference type="GO" id="GO:0010484">
    <property type="term" value="F:histone H3 acetyltransferase activity"/>
    <property type="evidence" value="ECO:0007669"/>
    <property type="project" value="TreeGrafter"/>
</dbReference>
<evidence type="ECO:0000313" key="8">
    <source>
        <dbReference type="Proteomes" id="UP000007800"/>
    </source>
</evidence>
<dbReference type="PROSITE" id="PS50014">
    <property type="entry name" value="BROMODOMAIN_2"/>
    <property type="match status" value="1"/>
</dbReference>
<dbReference type="InterPro" id="IPR037800">
    <property type="entry name" value="GCN5"/>
</dbReference>
<dbReference type="GO" id="GO:0045944">
    <property type="term" value="P:positive regulation of transcription by RNA polymerase II"/>
    <property type="evidence" value="ECO:0007669"/>
    <property type="project" value="TreeGrafter"/>
</dbReference>
<organism evidence="8">
    <name type="scientific">Perkinsus marinus (strain ATCC 50983 / TXsc)</name>
    <dbReference type="NCBI Taxonomy" id="423536"/>
    <lineage>
        <taxon>Eukaryota</taxon>
        <taxon>Sar</taxon>
        <taxon>Alveolata</taxon>
        <taxon>Perkinsozoa</taxon>
        <taxon>Perkinsea</taxon>
        <taxon>Perkinsida</taxon>
        <taxon>Perkinsidae</taxon>
        <taxon>Perkinsus</taxon>
    </lineage>
</organism>
<dbReference type="PROSITE" id="PS00633">
    <property type="entry name" value="BROMODOMAIN_1"/>
    <property type="match status" value="1"/>
</dbReference>
<keyword evidence="8" id="KW-1185">Reference proteome</keyword>
<dbReference type="OrthoDB" id="422637at2759"/>
<dbReference type="InterPro" id="IPR001487">
    <property type="entry name" value="Bromodomain"/>
</dbReference>
<keyword evidence="1" id="KW-0808">Transferase</keyword>
<evidence type="ECO:0000256" key="3">
    <source>
        <dbReference type="ARBA" id="ARBA00023315"/>
    </source>
</evidence>
<dbReference type="PANTHER" id="PTHR45750:SF3">
    <property type="entry name" value="HISTONE ACETYLTRANSFERASE"/>
    <property type="match status" value="1"/>
</dbReference>
<reference evidence="7 8" key="1">
    <citation type="submission" date="2008-07" db="EMBL/GenBank/DDBJ databases">
        <authorList>
            <person name="El-Sayed N."/>
            <person name="Caler E."/>
            <person name="Inman J."/>
            <person name="Amedeo P."/>
            <person name="Hass B."/>
            <person name="Wortman J."/>
        </authorList>
    </citation>
    <scope>NUCLEOTIDE SEQUENCE [LARGE SCALE GENOMIC DNA]</scope>
    <source>
        <strain evidence="8">ATCC 50983 / TXsc</strain>
    </source>
</reference>
<dbReference type="SUPFAM" id="SSF47370">
    <property type="entry name" value="Bromodomain"/>
    <property type="match status" value="1"/>
</dbReference>
<dbReference type="SMART" id="SM00297">
    <property type="entry name" value="BROMO"/>
    <property type="match status" value="1"/>
</dbReference>
<dbReference type="Gene3D" id="1.20.920.10">
    <property type="entry name" value="Bromodomain-like"/>
    <property type="match status" value="1"/>
</dbReference>
<protein>
    <submittedName>
        <fullName evidence="7">Bromodomain-containing protein, putative</fullName>
    </submittedName>
</protein>
<proteinExistence type="predicted"/>
<dbReference type="PRINTS" id="PR00503">
    <property type="entry name" value="BROMODOMAIN"/>
</dbReference>
<evidence type="ECO:0000313" key="7">
    <source>
        <dbReference type="EMBL" id="EER00817.1"/>
    </source>
</evidence>
<evidence type="ECO:0000256" key="4">
    <source>
        <dbReference type="PROSITE-ProRule" id="PRU00035"/>
    </source>
</evidence>